<dbReference type="InterPro" id="IPR036388">
    <property type="entry name" value="WH-like_DNA-bd_sf"/>
</dbReference>
<dbReference type="NCBIfam" id="TIGR02937">
    <property type="entry name" value="sigma70-ECF"/>
    <property type="match status" value="1"/>
</dbReference>
<dbReference type="InterPro" id="IPR032710">
    <property type="entry name" value="NTF2-like_dom_sf"/>
</dbReference>
<dbReference type="Gene3D" id="1.10.1740.10">
    <property type="match status" value="1"/>
</dbReference>
<gene>
    <name evidence="4" type="ORF">BRX40_19315</name>
    <name evidence="5" type="ORF">CA257_13345</name>
    <name evidence="6" type="ORF">DAH66_11220</name>
</gene>
<reference evidence="4" key="1">
    <citation type="submission" date="2016-12" db="EMBL/GenBank/DDBJ databases">
        <title>Whole genome sequencing of Sphingomonas koreensis.</title>
        <authorList>
            <person name="Conlan S."/>
            <person name="Thomas P.J."/>
            <person name="Mullikin J."/>
            <person name="Palmore T.N."/>
            <person name="Frank K.M."/>
            <person name="Segre J.A."/>
        </authorList>
    </citation>
    <scope>NUCLEOTIDE SEQUENCE</scope>
    <source>
        <strain evidence="4">ABOJV</strain>
    </source>
</reference>
<dbReference type="Pfam" id="PF08281">
    <property type="entry name" value="Sigma70_r4_2"/>
    <property type="match status" value="1"/>
</dbReference>
<proteinExistence type="predicted"/>
<dbReference type="SUPFAM" id="SSF88659">
    <property type="entry name" value="Sigma3 and sigma4 domains of RNA polymerase sigma factors"/>
    <property type="match status" value="1"/>
</dbReference>
<dbReference type="InterPro" id="IPR013325">
    <property type="entry name" value="RNA_pol_sigma_r2"/>
</dbReference>
<dbReference type="GO" id="GO:0003677">
    <property type="term" value="F:DNA binding"/>
    <property type="evidence" value="ECO:0007669"/>
    <property type="project" value="InterPro"/>
</dbReference>
<dbReference type="PANTHER" id="PTHR30173:SF43">
    <property type="entry name" value="ECF RNA POLYMERASE SIGMA FACTOR SIGI-RELATED"/>
    <property type="match status" value="1"/>
</dbReference>
<dbReference type="EMBL" id="QQWO01000010">
    <property type="protein sequence ID" value="RSV02164.1"/>
    <property type="molecule type" value="Genomic_DNA"/>
</dbReference>
<dbReference type="OrthoDB" id="9794372at2"/>
<dbReference type="EMBL" id="QQYZ01000009">
    <property type="protein sequence ID" value="RSY84645.1"/>
    <property type="molecule type" value="Genomic_DNA"/>
</dbReference>
<dbReference type="Proteomes" id="UP000185161">
    <property type="component" value="Chromosome"/>
</dbReference>
<dbReference type="NCBIfam" id="NF007214">
    <property type="entry name" value="PRK09636.1"/>
    <property type="match status" value="1"/>
</dbReference>
<feature type="domain" description="RNA polymerase sigma factor 70 region 4 type 2" evidence="3">
    <location>
        <begin position="104"/>
        <end position="153"/>
    </location>
</feature>
<dbReference type="InterPro" id="IPR013324">
    <property type="entry name" value="RNA_pol_sigma_r3/r4-like"/>
</dbReference>
<dbReference type="InterPro" id="IPR007627">
    <property type="entry name" value="RNA_pol_sigma70_r2"/>
</dbReference>
<evidence type="ECO:0000313" key="7">
    <source>
        <dbReference type="Proteomes" id="UP000185161"/>
    </source>
</evidence>
<dbReference type="Gene3D" id="1.10.10.10">
    <property type="entry name" value="Winged helix-like DNA-binding domain superfamily/Winged helix DNA-binding domain"/>
    <property type="match status" value="1"/>
</dbReference>
<dbReference type="GeneID" id="44134714"/>
<evidence type="ECO:0000313" key="8">
    <source>
        <dbReference type="Proteomes" id="UP000286681"/>
    </source>
</evidence>
<dbReference type="STRING" id="93064.BRX40_19315"/>
<reference evidence="7" key="2">
    <citation type="submission" date="2016-12" db="EMBL/GenBank/DDBJ databases">
        <title>Whole genome sequencing of Sphingomonas sp. ABOJV.</title>
        <authorList>
            <person name="Conlan S."/>
            <person name="Thomas P.J."/>
            <person name="Mullikin J."/>
            <person name="Palmore T.N."/>
            <person name="Frank K.M."/>
            <person name="Segre J.A."/>
        </authorList>
    </citation>
    <scope>NUCLEOTIDE SEQUENCE [LARGE SCALE GENOMIC DNA]</scope>
    <source>
        <strain evidence="7">ABOJV</strain>
    </source>
</reference>
<dbReference type="EMBL" id="CP018820">
    <property type="protein sequence ID" value="APR54277.1"/>
    <property type="molecule type" value="Genomic_DNA"/>
</dbReference>
<dbReference type="KEGG" id="skr:BRX40_19315"/>
<evidence type="ECO:0000313" key="9">
    <source>
        <dbReference type="Proteomes" id="UP000287746"/>
    </source>
</evidence>
<dbReference type="SUPFAM" id="SSF88946">
    <property type="entry name" value="Sigma2 domain of RNA polymerase sigma factors"/>
    <property type="match status" value="1"/>
</dbReference>
<name>A0A1L6JEN5_9SPHN</name>
<sequence>MTPSDHEGAAASFDPLRPKLIRVAYRMLGSVADAEDAVQEAFVRWMGTDRGAVREPEAFLRRTVTRLCLDQLKSARHQRETYIGPWLPDPVVEEEPEEDVTLPLMLALERLSPLERAAFLLHDVFGVSFEEIATTLDRDAPACRQLAARARTHVREARPRFAVEQKRGLEIAEAFFNASRTGDMAALGTMLAADVSMHSDGGGKRAAAMQLVLGFKHVMKLHKSLAVLFGKYGSKLVRTGFVNGLPGFVTLESDGEIQTTALEIEDGRVVAIYVTRNPDKLQHLH</sequence>
<feature type="domain" description="RNA polymerase sigma-70 region 2" evidence="2">
    <location>
        <begin position="15"/>
        <end position="76"/>
    </location>
</feature>
<dbReference type="InterPro" id="IPR014284">
    <property type="entry name" value="RNA_pol_sigma-70_dom"/>
</dbReference>
<keyword evidence="7" id="KW-1185">Reference proteome</keyword>
<dbReference type="Pfam" id="PF04542">
    <property type="entry name" value="Sigma70_r2"/>
    <property type="match status" value="1"/>
</dbReference>
<dbReference type="Proteomes" id="UP000286681">
    <property type="component" value="Unassembled WGS sequence"/>
</dbReference>
<evidence type="ECO:0000313" key="6">
    <source>
        <dbReference type="EMBL" id="RSY84645.1"/>
    </source>
</evidence>
<evidence type="ECO:0000313" key="5">
    <source>
        <dbReference type="EMBL" id="RSV02164.1"/>
    </source>
</evidence>
<organism evidence="4 7">
    <name type="scientific">Sphingomonas koreensis</name>
    <dbReference type="NCBI Taxonomy" id="93064"/>
    <lineage>
        <taxon>Bacteria</taxon>
        <taxon>Pseudomonadati</taxon>
        <taxon>Pseudomonadota</taxon>
        <taxon>Alphaproteobacteria</taxon>
        <taxon>Sphingomonadales</taxon>
        <taxon>Sphingomonadaceae</taxon>
        <taxon>Sphingomonas</taxon>
    </lineage>
</organism>
<protein>
    <submittedName>
        <fullName evidence="4">RNA polymerase sigma factor SigJ</fullName>
    </submittedName>
</protein>
<comment type="subunit">
    <text evidence="1">Interacts transiently with the RNA polymerase catalytic core formed by RpoA, RpoB, RpoC and RpoZ (2 alpha, 1 beta, 1 beta' and 1 omega subunit) to form the RNA polymerase holoenzyme that can initiate transcription.</text>
</comment>
<reference evidence="8 9" key="3">
    <citation type="submission" date="2018-07" db="EMBL/GenBank/DDBJ databases">
        <title>Genomic and Epidemiologic Investigation of an Indolent Hospital Outbreak.</title>
        <authorList>
            <person name="Johnson R.C."/>
            <person name="Deming C."/>
            <person name="Conlan S."/>
            <person name="Zellmer C.J."/>
            <person name="Michelin A.V."/>
            <person name="Lee-Lin S."/>
            <person name="Thomas P.J."/>
            <person name="Park M."/>
            <person name="Weingarten R.A."/>
            <person name="Less J."/>
            <person name="Dekker J.P."/>
            <person name="Frank K.M."/>
            <person name="Musser K.A."/>
            <person name="Mcquiston J.R."/>
            <person name="Henderson D.K."/>
            <person name="Lau A.F."/>
            <person name="Palmore T.N."/>
            <person name="Segre J.A."/>
        </authorList>
    </citation>
    <scope>NUCLEOTIDE SEQUENCE [LARGE SCALE GENOMIC DNA]</scope>
    <source>
        <strain evidence="6 9">SK-CDC1_0717</strain>
        <strain evidence="5 8">SK-NIH.Env10_0317</strain>
    </source>
</reference>
<dbReference type="RefSeq" id="WP_066576681.1">
    <property type="nucleotide sequence ID" value="NZ_CP018820.1"/>
</dbReference>
<dbReference type="InterPro" id="IPR052704">
    <property type="entry name" value="ECF_Sigma-70_Domain"/>
</dbReference>
<accession>A0A1L6JEN5</accession>
<dbReference type="GO" id="GO:0016987">
    <property type="term" value="F:sigma factor activity"/>
    <property type="evidence" value="ECO:0007669"/>
    <property type="project" value="InterPro"/>
</dbReference>
<evidence type="ECO:0000259" key="2">
    <source>
        <dbReference type="Pfam" id="PF04542"/>
    </source>
</evidence>
<dbReference type="PANTHER" id="PTHR30173">
    <property type="entry name" value="SIGMA 19 FACTOR"/>
    <property type="match status" value="1"/>
</dbReference>
<evidence type="ECO:0000259" key="3">
    <source>
        <dbReference type="Pfam" id="PF08281"/>
    </source>
</evidence>
<dbReference type="InterPro" id="IPR013249">
    <property type="entry name" value="RNA_pol_sigma70_r4_t2"/>
</dbReference>
<dbReference type="GO" id="GO:0006352">
    <property type="term" value="P:DNA-templated transcription initiation"/>
    <property type="evidence" value="ECO:0007669"/>
    <property type="project" value="InterPro"/>
</dbReference>
<evidence type="ECO:0000313" key="4">
    <source>
        <dbReference type="EMBL" id="APR54277.1"/>
    </source>
</evidence>
<dbReference type="Proteomes" id="UP000287746">
    <property type="component" value="Unassembled WGS sequence"/>
</dbReference>
<dbReference type="SUPFAM" id="SSF54427">
    <property type="entry name" value="NTF2-like"/>
    <property type="match status" value="1"/>
</dbReference>
<dbReference type="AlphaFoldDB" id="A0A1L6JEN5"/>
<evidence type="ECO:0000256" key="1">
    <source>
        <dbReference type="ARBA" id="ARBA00011344"/>
    </source>
</evidence>